<comment type="pathway">
    <text evidence="1 14">Cofactor biosynthesis; FAD biosynthesis; FAD from FMN: step 1/1.</text>
</comment>
<dbReference type="InterPro" id="IPR023465">
    <property type="entry name" value="Riboflavin_kinase_dom_sf"/>
</dbReference>
<reference evidence="17" key="1">
    <citation type="submission" date="2017-08" db="EMBL/GenBank/DDBJ databases">
        <authorList>
            <person name="Varghese N."/>
            <person name="Submissions S."/>
        </authorList>
    </citation>
    <scope>NUCLEOTIDE SEQUENCE [LARGE SCALE GENOMIC DNA]</scope>
    <source>
        <strain evidence="17">DSM 23173</strain>
    </source>
</reference>
<evidence type="ECO:0000256" key="14">
    <source>
        <dbReference type="PIRNR" id="PIRNR004491"/>
    </source>
</evidence>
<dbReference type="Pfam" id="PF01687">
    <property type="entry name" value="Flavokinase"/>
    <property type="match status" value="1"/>
</dbReference>
<evidence type="ECO:0000256" key="3">
    <source>
        <dbReference type="ARBA" id="ARBA00022630"/>
    </source>
</evidence>
<evidence type="ECO:0000259" key="15">
    <source>
        <dbReference type="SMART" id="SM00904"/>
    </source>
</evidence>
<evidence type="ECO:0000256" key="13">
    <source>
        <dbReference type="ARBA" id="ARBA00049494"/>
    </source>
</evidence>
<dbReference type="PIRSF" id="PIRSF004491">
    <property type="entry name" value="FAD_Synth"/>
    <property type="match status" value="1"/>
</dbReference>
<dbReference type="InterPro" id="IPR015865">
    <property type="entry name" value="Riboflavin_kinase_bac/euk"/>
</dbReference>
<evidence type="ECO:0000256" key="10">
    <source>
        <dbReference type="ARBA" id="ARBA00022840"/>
    </source>
</evidence>
<organism evidence="16 17">
    <name type="scientific">Salinicoccus kekensis</name>
    <dbReference type="NCBI Taxonomy" id="714307"/>
    <lineage>
        <taxon>Bacteria</taxon>
        <taxon>Bacillati</taxon>
        <taxon>Bacillota</taxon>
        <taxon>Bacilli</taxon>
        <taxon>Bacillales</taxon>
        <taxon>Staphylococcaceae</taxon>
        <taxon>Salinicoccus</taxon>
    </lineage>
</organism>
<evidence type="ECO:0000256" key="1">
    <source>
        <dbReference type="ARBA" id="ARBA00004726"/>
    </source>
</evidence>
<dbReference type="Gene3D" id="3.40.50.620">
    <property type="entry name" value="HUPs"/>
    <property type="match status" value="1"/>
</dbReference>
<evidence type="ECO:0000256" key="11">
    <source>
        <dbReference type="ARBA" id="ARBA00023268"/>
    </source>
</evidence>
<dbReference type="EC" id="2.7.7.2" evidence="14"/>
<dbReference type="AlphaFoldDB" id="A0A285U8N1"/>
<dbReference type="GO" id="GO:0006747">
    <property type="term" value="P:FAD biosynthetic process"/>
    <property type="evidence" value="ECO:0007669"/>
    <property type="project" value="UniProtKB-UniRule"/>
</dbReference>
<dbReference type="PANTHER" id="PTHR22749">
    <property type="entry name" value="RIBOFLAVIN KINASE/FMN ADENYLYLTRANSFERASE"/>
    <property type="match status" value="1"/>
</dbReference>
<dbReference type="GO" id="GO:0009231">
    <property type="term" value="P:riboflavin biosynthetic process"/>
    <property type="evidence" value="ECO:0007669"/>
    <property type="project" value="InterPro"/>
</dbReference>
<evidence type="ECO:0000256" key="4">
    <source>
        <dbReference type="ARBA" id="ARBA00022643"/>
    </source>
</evidence>
<dbReference type="NCBIfam" id="NF004162">
    <property type="entry name" value="PRK05627.1-5"/>
    <property type="match status" value="1"/>
</dbReference>
<dbReference type="GO" id="GO:0003919">
    <property type="term" value="F:FMN adenylyltransferase activity"/>
    <property type="evidence" value="ECO:0007669"/>
    <property type="project" value="UniProtKB-UniRule"/>
</dbReference>
<keyword evidence="3 14" id="KW-0285">Flavoprotein</keyword>
<keyword evidence="17" id="KW-1185">Reference proteome</keyword>
<dbReference type="SMART" id="SM00904">
    <property type="entry name" value="Flavokinase"/>
    <property type="match status" value="1"/>
</dbReference>
<keyword evidence="6 14" id="KW-0548">Nucleotidyltransferase</keyword>
<dbReference type="NCBIfam" id="NF004160">
    <property type="entry name" value="PRK05627.1-3"/>
    <property type="match status" value="1"/>
</dbReference>
<dbReference type="GO" id="GO:0005524">
    <property type="term" value="F:ATP binding"/>
    <property type="evidence" value="ECO:0007669"/>
    <property type="project" value="UniProtKB-UniRule"/>
</dbReference>
<dbReference type="Proteomes" id="UP000219412">
    <property type="component" value="Unassembled WGS sequence"/>
</dbReference>
<dbReference type="InterPro" id="IPR002606">
    <property type="entry name" value="Riboflavin_kinase_bac"/>
</dbReference>
<keyword evidence="11" id="KW-0511">Multifunctional enzyme</keyword>
<dbReference type="SUPFAM" id="SSF52374">
    <property type="entry name" value="Nucleotidylyl transferase"/>
    <property type="match status" value="1"/>
</dbReference>
<dbReference type="PANTHER" id="PTHR22749:SF6">
    <property type="entry name" value="RIBOFLAVIN KINASE"/>
    <property type="match status" value="1"/>
</dbReference>
<dbReference type="GO" id="GO:0009398">
    <property type="term" value="P:FMN biosynthetic process"/>
    <property type="evidence" value="ECO:0007669"/>
    <property type="project" value="UniProtKB-UniRule"/>
</dbReference>
<sequence>MEIIRLNATDPIDMNGIQENATAIGFFDGLHRGHLNVIRKMMKIAEEKQLKKAVMTFDPHPSVVLNPKHQRTTYLTPLEIKLEMFEEMGVDYVFVVNFSSNLAKLEPDEFVQKYIIGAKVKELVSGFDYTYGRKGQGNTTTLNKYDEFNMTTVGKYALTDEKVSTTSIQHKLAEGDLEQANIELGRTYTINGVVVQGEKRGRTIGFPTANIEASYKYFLPKNGVYSVTLKVHSTGKIHKGVGNIGVKPTFHDDIVKPIIEVHLFDFNETIYGESVTIYFHHYLRPEVKYEGIGPLVEQMEIDREDAKKLLEDID</sequence>
<evidence type="ECO:0000256" key="2">
    <source>
        <dbReference type="ARBA" id="ARBA00005201"/>
    </source>
</evidence>
<dbReference type="InterPro" id="IPR015864">
    <property type="entry name" value="FAD_synthase"/>
</dbReference>
<dbReference type="InterPro" id="IPR023468">
    <property type="entry name" value="Riboflavin_kinase"/>
</dbReference>
<keyword evidence="4 14" id="KW-0288">FMN</keyword>
<keyword evidence="7 14" id="KW-0547">Nucleotide-binding</keyword>
<dbReference type="RefSeq" id="WP_097038361.1">
    <property type="nucleotide sequence ID" value="NZ_OBQF01000001.1"/>
</dbReference>
<evidence type="ECO:0000256" key="8">
    <source>
        <dbReference type="ARBA" id="ARBA00022777"/>
    </source>
</evidence>
<gene>
    <name evidence="16" type="ORF">SAMN05878391_0269</name>
</gene>
<keyword evidence="9 14" id="KW-0274">FAD</keyword>
<dbReference type="OrthoDB" id="9803667at2"/>
<dbReference type="InterPro" id="IPR014729">
    <property type="entry name" value="Rossmann-like_a/b/a_fold"/>
</dbReference>
<evidence type="ECO:0000313" key="16">
    <source>
        <dbReference type="EMBL" id="SOC38047.1"/>
    </source>
</evidence>
<dbReference type="FunFam" id="3.40.50.620:FF:000021">
    <property type="entry name" value="Riboflavin biosynthesis protein"/>
    <property type="match status" value="1"/>
</dbReference>
<evidence type="ECO:0000256" key="6">
    <source>
        <dbReference type="ARBA" id="ARBA00022695"/>
    </source>
</evidence>
<keyword evidence="5 14" id="KW-0808">Transferase</keyword>
<proteinExistence type="inferred from homology"/>
<feature type="domain" description="Riboflavin kinase" evidence="15">
    <location>
        <begin position="183"/>
        <end position="311"/>
    </location>
</feature>
<keyword evidence="10 14" id="KW-0067">ATP-binding</keyword>
<dbReference type="Pfam" id="PF06574">
    <property type="entry name" value="FAD_syn"/>
    <property type="match status" value="1"/>
</dbReference>
<dbReference type="UniPathway" id="UPA00276">
    <property type="reaction ID" value="UER00406"/>
</dbReference>
<evidence type="ECO:0000256" key="12">
    <source>
        <dbReference type="ARBA" id="ARBA00047880"/>
    </source>
</evidence>
<evidence type="ECO:0000256" key="9">
    <source>
        <dbReference type="ARBA" id="ARBA00022827"/>
    </source>
</evidence>
<dbReference type="NCBIfam" id="TIGR00083">
    <property type="entry name" value="ribF"/>
    <property type="match status" value="1"/>
</dbReference>
<dbReference type="EMBL" id="OBQF01000001">
    <property type="protein sequence ID" value="SOC38047.1"/>
    <property type="molecule type" value="Genomic_DNA"/>
</dbReference>
<accession>A0A285U8N1</accession>
<dbReference type="SUPFAM" id="SSF82114">
    <property type="entry name" value="Riboflavin kinase-like"/>
    <property type="match status" value="1"/>
</dbReference>
<evidence type="ECO:0000313" key="17">
    <source>
        <dbReference type="Proteomes" id="UP000219412"/>
    </source>
</evidence>
<dbReference type="GO" id="GO:0008531">
    <property type="term" value="F:riboflavin kinase activity"/>
    <property type="evidence" value="ECO:0007669"/>
    <property type="project" value="UniProtKB-UniRule"/>
</dbReference>
<protein>
    <recommendedName>
        <fullName evidence="14">Riboflavin biosynthesis protein</fullName>
    </recommendedName>
    <domain>
        <recommendedName>
            <fullName evidence="14">Riboflavin kinase</fullName>
            <ecNumber evidence="14">2.7.1.26</ecNumber>
        </recommendedName>
        <alternativeName>
            <fullName evidence="14">Flavokinase</fullName>
        </alternativeName>
    </domain>
    <domain>
        <recommendedName>
            <fullName evidence="14">FMN adenylyltransferase</fullName>
            <ecNumber evidence="14">2.7.7.2</ecNumber>
        </recommendedName>
        <alternativeName>
            <fullName evidence="14">FAD pyrophosphorylase</fullName>
        </alternativeName>
        <alternativeName>
            <fullName evidence="14">FAD synthase</fullName>
        </alternativeName>
    </domain>
</protein>
<name>A0A285U8N1_9STAP</name>
<dbReference type="UniPathway" id="UPA00277">
    <property type="reaction ID" value="UER00407"/>
</dbReference>
<comment type="catalytic activity">
    <reaction evidence="12 14">
        <text>riboflavin + ATP = FMN + ADP + H(+)</text>
        <dbReference type="Rhea" id="RHEA:14357"/>
        <dbReference type="ChEBI" id="CHEBI:15378"/>
        <dbReference type="ChEBI" id="CHEBI:30616"/>
        <dbReference type="ChEBI" id="CHEBI:57986"/>
        <dbReference type="ChEBI" id="CHEBI:58210"/>
        <dbReference type="ChEBI" id="CHEBI:456216"/>
        <dbReference type="EC" id="2.7.1.26"/>
    </reaction>
</comment>
<dbReference type="CDD" id="cd02064">
    <property type="entry name" value="FAD_synthetase_N"/>
    <property type="match status" value="1"/>
</dbReference>
<dbReference type="Gene3D" id="2.40.30.30">
    <property type="entry name" value="Riboflavin kinase-like"/>
    <property type="match status" value="1"/>
</dbReference>
<comment type="pathway">
    <text evidence="2 14">Cofactor biosynthesis; FMN biosynthesis; FMN from riboflavin (ATP route): step 1/1.</text>
</comment>
<comment type="catalytic activity">
    <reaction evidence="13 14">
        <text>FMN + ATP + H(+) = FAD + diphosphate</text>
        <dbReference type="Rhea" id="RHEA:17237"/>
        <dbReference type="ChEBI" id="CHEBI:15378"/>
        <dbReference type="ChEBI" id="CHEBI:30616"/>
        <dbReference type="ChEBI" id="CHEBI:33019"/>
        <dbReference type="ChEBI" id="CHEBI:57692"/>
        <dbReference type="ChEBI" id="CHEBI:58210"/>
        <dbReference type="EC" id="2.7.7.2"/>
    </reaction>
</comment>
<evidence type="ECO:0000256" key="5">
    <source>
        <dbReference type="ARBA" id="ARBA00022679"/>
    </source>
</evidence>
<evidence type="ECO:0000256" key="7">
    <source>
        <dbReference type="ARBA" id="ARBA00022741"/>
    </source>
</evidence>
<comment type="similarity">
    <text evidence="14">Belongs to the ribF family.</text>
</comment>
<keyword evidence="8 14" id="KW-0418">Kinase</keyword>
<dbReference type="EC" id="2.7.1.26" evidence="14"/>